<feature type="active site" evidence="9">
    <location>
        <position position="168"/>
    </location>
</feature>
<keyword evidence="4 9" id="KW-0159">Chromosome partition</keyword>
<keyword evidence="7 9" id="KW-0233">DNA recombination</keyword>
<evidence type="ECO:0000256" key="3">
    <source>
        <dbReference type="ARBA" id="ARBA00022618"/>
    </source>
</evidence>
<dbReference type="PANTHER" id="PTHR30349:SF77">
    <property type="entry name" value="TYROSINE RECOMBINASE XERC"/>
    <property type="match status" value="1"/>
</dbReference>
<feature type="active site" evidence="9">
    <location>
        <position position="192"/>
    </location>
</feature>
<proteinExistence type="inferred from homology"/>
<evidence type="ECO:0000313" key="13">
    <source>
        <dbReference type="Proteomes" id="UP000009223"/>
    </source>
</evidence>
<dbReference type="GO" id="GO:0005737">
    <property type="term" value="C:cytoplasm"/>
    <property type="evidence" value="ECO:0007669"/>
    <property type="project" value="UniProtKB-SubCell"/>
</dbReference>
<dbReference type="RefSeq" id="WP_015707648.1">
    <property type="nucleotide sequence ID" value="NC_015578.1"/>
</dbReference>
<dbReference type="CDD" id="cd00798">
    <property type="entry name" value="INT_XerDC_C"/>
    <property type="match status" value="1"/>
</dbReference>
<dbReference type="Pfam" id="PF00589">
    <property type="entry name" value="Phage_integrase"/>
    <property type="match status" value="1"/>
</dbReference>
<feature type="domain" description="Tyr recombinase" evidence="10">
    <location>
        <begin position="123"/>
        <end position="311"/>
    </location>
</feature>
<comment type="function">
    <text evidence="9">Site-specific tyrosine recombinase, which acts by catalyzing the cutting and rejoining of the recombining DNA molecules. The XerC-XerD complex is essential to convert dimers of the bacterial chromosome into monomers to permit their segregation at cell division. It also contributes to the segregational stability of plasmids.</text>
</comment>
<dbReference type="Gene3D" id="1.10.443.10">
    <property type="entry name" value="Intergrase catalytic core"/>
    <property type="match status" value="1"/>
</dbReference>
<keyword evidence="5 9" id="KW-0229">DNA integration</keyword>
<keyword evidence="13" id="KW-1185">Reference proteome</keyword>
<evidence type="ECO:0000256" key="8">
    <source>
        <dbReference type="ARBA" id="ARBA00023306"/>
    </source>
</evidence>
<dbReference type="EMBL" id="CP001843">
    <property type="protein sequence ID" value="AEF86775.1"/>
    <property type="molecule type" value="Genomic_DNA"/>
</dbReference>
<dbReference type="InterPro" id="IPR011010">
    <property type="entry name" value="DNA_brk_join_enz"/>
</dbReference>
<comment type="subcellular location">
    <subcellularLocation>
        <location evidence="1 9">Cytoplasm</location>
    </subcellularLocation>
</comment>
<comment type="similarity">
    <text evidence="9">Belongs to the 'phage' integrase family. XerC subfamily.</text>
</comment>
<dbReference type="InterPro" id="IPR004107">
    <property type="entry name" value="Integrase_SAM-like_N"/>
</dbReference>
<evidence type="ECO:0000313" key="12">
    <source>
        <dbReference type="EMBL" id="AEF86775.1"/>
    </source>
</evidence>
<dbReference type="AlphaFoldDB" id="F5YGL4"/>
<sequence>MPNRAGVLPAAAKTGTVTVNTNTENYIREYLSYLSAVRGISERTRHAYEGDLLRFAAYCENRETTAETAVPYEVQGFIGDLSAEGMASVSVNRALSSVRGFYRWLIRFGLRKDNPAGNLRNIKTPKTLPVFLWEGEMADFADLPDTAGILWPLRDKALILTMYSAGLRISELVSLSLKALERDLSGGRVIGKGDKERIVFFSDEAKEAIAEYLPARQNRIKAEHPTDRLFVNRRGGPISVAGVRWIIAKYAERSGLQKNVHPHALRHSFATHLVNAGCDVRIVQELLGHASLSTTQRYTHVDMERLKKVYVKAHPHGKRKTQ</sequence>
<dbReference type="PROSITE" id="PS51898">
    <property type="entry name" value="TYR_RECOMBINASE"/>
    <property type="match status" value="1"/>
</dbReference>
<evidence type="ECO:0000256" key="1">
    <source>
        <dbReference type="ARBA" id="ARBA00004496"/>
    </source>
</evidence>
<evidence type="ECO:0000256" key="6">
    <source>
        <dbReference type="ARBA" id="ARBA00023125"/>
    </source>
</evidence>
<feature type="domain" description="Core-binding (CB)" evidence="11">
    <location>
        <begin position="21"/>
        <end position="106"/>
    </location>
</feature>
<dbReference type="Proteomes" id="UP000009223">
    <property type="component" value="Chromosome"/>
</dbReference>
<feature type="active site" evidence="9">
    <location>
        <position position="289"/>
    </location>
</feature>
<accession>F5YGL4</accession>
<feature type="active site" description="O-(3'-phospho-DNA)-tyrosine intermediate" evidence="9">
    <location>
        <position position="298"/>
    </location>
</feature>
<dbReference type="InterPro" id="IPR010998">
    <property type="entry name" value="Integrase_recombinase_N"/>
</dbReference>
<evidence type="ECO:0000256" key="7">
    <source>
        <dbReference type="ARBA" id="ARBA00023172"/>
    </source>
</evidence>
<dbReference type="InterPro" id="IPR013762">
    <property type="entry name" value="Integrase-like_cat_sf"/>
</dbReference>
<dbReference type="NCBIfam" id="NF001399">
    <property type="entry name" value="PRK00283.1"/>
    <property type="match status" value="1"/>
</dbReference>
<feature type="active site" evidence="9">
    <location>
        <position position="263"/>
    </location>
</feature>
<dbReference type="GO" id="GO:0009037">
    <property type="term" value="F:tyrosine-based site-specific recombinase activity"/>
    <property type="evidence" value="ECO:0007669"/>
    <property type="project" value="UniProtKB-UniRule"/>
</dbReference>
<dbReference type="HOGENOM" id="CLU_027562_9_6_12"/>
<dbReference type="InterPro" id="IPR044068">
    <property type="entry name" value="CB"/>
</dbReference>
<dbReference type="STRING" id="545694.TREPR_2564"/>
<dbReference type="GO" id="GO:0006313">
    <property type="term" value="P:DNA transposition"/>
    <property type="evidence" value="ECO:0007669"/>
    <property type="project" value="UniProtKB-UniRule"/>
</dbReference>
<dbReference type="PROSITE" id="PS51900">
    <property type="entry name" value="CB"/>
    <property type="match status" value="1"/>
</dbReference>
<feature type="active site" evidence="9">
    <location>
        <position position="266"/>
    </location>
</feature>
<dbReference type="GO" id="GO:0051301">
    <property type="term" value="P:cell division"/>
    <property type="evidence" value="ECO:0007669"/>
    <property type="project" value="UniProtKB-KW"/>
</dbReference>
<dbReference type="KEGG" id="tpi:TREPR_2564"/>
<keyword evidence="2 9" id="KW-0963">Cytoplasm</keyword>
<dbReference type="Gene3D" id="1.10.150.130">
    <property type="match status" value="1"/>
</dbReference>
<evidence type="ECO:0000256" key="5">
    <source>
        <dbReference type="ARBA" id="ARBA00022908"/>
    </source>
</evidence>
<evidence type="ECO:0000256" key="9">
    <source>
        <dbReference type="HAMAP-Rule" id="MF_01808"/>
    </source>
</evidence>
<reference evidence="12 13" key="2">
    <citation type="journal article" date="2011" name="ISME J.">
        <title>RNA-seq reveals cooperative metabolic interactions between two termite-gut spirochete species in co-culture.</title>
        <authorList>
            <person name="Rosenthal A.Z."/>
            <person name="Matson E.G."/>
            <person name="Eldar A."/>
            <person name="Leadbetter J.R."/>
        </authorList>
    </citation>
    <scope>NUCLEOTIDE SEQUENCE [LARGE SCALE GENOMIC DNA]</scope>
    <source>
        <strain evidence="13">ATCC BAA-887 / DSM 12427 / ZAS-2</strain>
    </source>
</reference>
<evidence type="ECO:0000256" key="4">
    <source>
        <dbReference type="ARBA" id="ARBA00022829"/>
    </source>
</evidence>
<evidence type="ECO:0000259" key="11">
    <source>
        <dbReference type="PROSITE" id="PS51900"/>
    </source>
</evidence>
<reference evidence="13" key="1">
    <citation type="submission" date="2009-12" db="EMBL/GenBank/DDBJ databases">
        <title>Complete sequence of Treponema primitia strain ZAS-2.</title>
        <authorList>
            <person name="Tetu S.G."/>
            <person name="Matson E."/>
            <person name="Ren Q."/>
            <person name="Seshadri R."/>
            <person name="Elbourne L."/>
            <person name="Hassan K.A."/>
            <person name="Durkin A."/>
            <person name="Radune D."/>
            <person name="Mohamoud Y."/>
            <person name="Shay R."/>
            <person name="Jin S."/>
            <person name="Zhang X."/>
            <person name="Lucey K."/>
            <person name="Ballor N.R."/>
            <person name="Ottesen E."/>
            <person name="Rosenthal R."/>
            <person name="Allen A."/>
            <person name="Leadbetter J.R."/>
            <person name="Paulsen I.T."/>
        </authorList>
    </citation>
    <scope>NUCLEOTIDE SEQUENCE [LARGE SCALE GENOMIC DNA]</scope>
    <source>
        <strain evidence="13">ATCC BAA-887 / DSM 12427 / ZAS-2</strain>
    </source>
</reference>
<keyword evidence="3 9" id="KW-0132">Cell division</keyword>
<dbReference type="PANTHER" id="PTHR30349">
    <property type="entry name" value="PHAGE INTEGRASE-RELATED"/>
    <property type="match status" value="1"/>
</dbReference>
<dbReference type="InterPro" id="IPR002104">
    <property type="entry name" value="Integrase_catalytic"/>
</dbReference>
<dbReference type="HAMAP" id="MF_01808">
    <property type="entry name" value="Recomb_XerC_XerD"/>
    <property type="match status" value="1"/>
</dbReference>
<comment type="subunit">
    <text evidence="9">Forms a cyclic heterotetrameric complex composed of two molecules of XerC and two molecules of XerD.</text>
</comment>
<dbReference type="InterPro" id="IPR023009">
    <property type="entry name" value="Tyrosine_recombinase_XerC/XerD"/>
</dbReference>
<dbReference type="Pfam" id="PF02899">
    <property type="entry name" value="Phage_int_SAM_1"/>
    <property type="match status" value="1"/>
</dbReference>
<evidence type="ECO:0000259" key="10">
    <source>
        <dbReference type="PROSITE" id="PS51898"/>
    </source>
</evidence>
<keyword evidence="8 9" id="KW-0131">Cell cycle</keyword>
<keyword evidence="6 9" id="KW-0238">DNA-binding</keyword>
<organism evidence="12 13">
    <name type="scientific">Treponema primitia (strain ATCC BAA-887 / DSM 12427 / ZAS-2)</name>
    <dbReference type="NCBI Taxonomy" id="545694"/>
    <lineage>
        <taxon>Bacteria</taxon>
        <taxon>Pseudomonadati</taxon>
        <taxon>Spirochaetota</taxon>
        <taxon>Spirochaetia</taxon>
        <taxon>Spirochaetales</taxon>
        <taxon>Treponemataceae</taxon>
        <taxon>Treponema</taxon>
    </lineage>
</organism>
<dbReference type="SUPFAM" id="SSF56349">
    <property type="entry name" value="DNA breaking-rejoining enzymes"/>
    <property type="match status" value="1"/>
</dbReference>
<dbReference type="GO" id="GO:0007059">
    <property type="term" value="P:chromosome segregation"/>
    <property type="evidence" value="ECO:0007669"/>
    <property type="project" value="UniProtKB-UniRule"/>
</dbReference>
<dbReference type="InterPro" id="IPR050090">
    <property type="entry name" value="Tyrosine_recombinase_XerCD"/>
</dbReference>
<dbReference type="GO" id="GO:0003677">
    <property type="term" value="F:DNA binding"/>
    <property type="evidence" value="ECO:0007669"/>
    <property type="project" value="UniProtKB-UniRule"/>
</dbReference>
<dbReference type="OrthoDB" id="341301at2"/>
<dbReference type="eggNOG" id="COG4974">
    <property type="taxonomic scope" value="Bacteria"/>
</dbReference>
<evidence type="ECO:0000256" key="2">
    <source>
        <dbReference type="ARBA" id="ARBA00022490"/>
    </source>
</evidence>
<gene>
    <name evidence="9" type="primary">xerC</name>
    <name evidence="12" type="ordered locus">TREPR_2564</name>
</gene>
<name>F5YGL4_TREPZ</name>
<protein>
    <recommendedName>
        <fullName evidence="9">Tyrosine recombinase XerC</fullName>
    </recommendedName>
</protein>